<feature type="region of interest" description="Disordered" evidence="1">
    <location>
        <begin position="138"/>
        <end position="162"/>
    </location>
</feature>
<evidence type="ECO:0000256" key="1">
    <source>
        <dbReference type="SAM" id="MobiDB-lite"/>
    </source>
</evidence>
<dbReference type="AlphaFoldDB" id="A0AAV2D7D9"/>
<gene>
    <name evidence="2" type="ORF">LTRI10_LOCUS11229</name>
</gene>
<evidence type="ECO:0000313" key="2">
    <source>
        <dbReference type="EMBL" id="CAL1367693.1"/>
    </source>
</evidence>
<name>A0AAV2D7D9_9ROSI</name>
<accession>A0AAV2D7D9</accession>
<dbReference type="Proteomes" id="UP001497516">
    <property type="component" value="Chromosome 2"/>
</dbReference>
<sequence>MSAGGVVFQEVVINDDDAVMMMLQFLSDNQVRLAEVYVETEALGESHSHQYSYDDGFAGGYEWGGSSSNYQGGGYTGGYGEGGGSINYGGSSSAGWFHLLLDVRYQPRDRHLPRIQRWMPPSLIWCGGRHVEAQTITDERPPTSSGFGRGTNDGISRYRKPGEDRHVFEGDRHFPLRKVECMGYGTPSFRHCRKQLVVDLDPQEMAQHSQTGPRYIGLQPWMSSGQVIGPFMNHGNKRFLKKIGKTSIN</sequence>
<organism evidence="2 3">
    <name type="scientific">Linum trigynum</name>
    <dbReference type="NCBI Taxonomy" id="586398"/>
    <lineage>
        <taxon>Eukaryota</taxon>
        <taxon>Viridiplantae</taxon>
        <taxon>Streptophyta</taxon>
        <taxon>Embryophyta</taxon>
        <taxon>Tracheophyta</taxon>
        <taxon>Spermatophyta</taxon>
        <taxon>Magnoliopsida</taxon>
        <taxon>eudicotyledons</taxon>
        <taxon>Gunneridae</taxon>
        <taxon>Pentapetalae</taxon>
        <taxon>rosids</taxon>
        <taxon>fabids</taxon>
        <taxon>Malpighiales</taxon>
        <taxon>Linaceae</taxon>
        <taxon>Linum</taxon>
    </lineage>
</organism>
<protein>
    <submittedName>
        <fullName evidence="2">Uncharacterized protein</fullName>
    </submittedName>
</protein>
<evidence type="ECO:0000313" key="3">
    <source>
        <dbReference type="Proteomes" id="UP001497516"/>
    </source>
</evidence>
<reference evidence="2 3" key="1">
    <citation type="submission" date="2024-04" db="EMBL/GenBank/DDBJ databases">
        <authorList>
            <person name="Fracassetti M."/>
        </authorList>
    </citation>
    <scope>NUCLEOTIDE SEQUENCE [LARGE SCALE GENOMIC DNA]</scope>
</reference>
<dbReference type="EMBL" id="OZ034815">
    <property type="protein sequence ID" value="CAL1367693.1"/>
    <property type="molecule type" value="Genomic_DNA"/>
</dbReference>
<proteinExistence type="predicted"/>
<keyword evidence="3" id="KW-1185">Reference proteome</keyword>